<dbReference type="PANTHER" id="PTHR46797">
    <property type="entry name" value="HTH-TYPE TRANSCRIPTIONAL REGULATOR"/>
    <property type="match status" value="1"/>
</dbReference>
<evidence type="ECO:0000313" key="3">
    <source>
        <dbReference type="EMBL" id="QNM16192.1"/>
    </source>
</evidence>
<dbReference type="InterPro" id="IPR010982">
    <property type="entry name" value="Lambda_DNA-bd_dom_sf"/>
</dbReference>
<dbReference type="Proteomes" id="UP000515913">
    <property type="component" value="Chromosome"/>
</dbReference>
<organism evidence="3 4">
    <name type="scientific">Fusobacterium hominis</name>
    <dbReference type="NCBI Taxonomy" id="2764326"/>
    <lineage>
        <taxon>Bacteria</taxon>
        <taxon>Fusobacteriati</taxon>
        <taxon>Fusobacteriota</taxon>
        <taxon>Fusobacteriia</taxon>
        <taxon>Fusobacteriales</taxon>
        <taxon>Fusobacteriaceae</taxon>
        <taxon>Fusobacterium</taxon>
    </lineage>
</organism>
<dbReference type="InterPro" id="IPR014710">
    <property type="entry name" value="RmlC-like_jellyroll"/>
</dbReference>
<dbReference type="Gene3D" id="1.10.260.40">
    <property type="entry name" value="lambda repressor-like DNA-binding domains"/>
    <property type="match status" value="1"/>
</dbReference>
<dbReference type="RefSeq" id="WP_101475195.1">
    <property type="nucleotide sequence ID" value="NZ_CP060637.1"/>
</dbReference>
<proteinExistence type="predicted"/>
<dbReference type="CDD" id="cd00093">
    <property type="entry name" value="HTH_XRE"/>
    <property type="match status" value="1"/>
</dbReference>
<evidence type="ECO:0000313" key="4">
    <source>
        <dbReference type="Proteomes" id="UP000515913"/>
    </source>
</evidence>
<name>A0A7G9GZG0_9FUSO</name>
<feature type="domain" description="HTH cro/C1-type" evidence="2">
    <location>
        <begin position="11"/>
        <end position="65"/>
    </location>
</feature>
<sequence length="185" mass="20674">MNIEIDIGSRIKSIRLEKGILLKDLAKQCGISSSMLSQIEKGNANPSLNTIKSVAKVLEIPVFKFFLEPEIEDYSINILKKENRKIVLTNEVTYELLSPEGTKQIECTKMILNKKYSESSSKPISHKGEEVAIVVKGKVKVTVGEEICEMEPGDSIQIPSLIPHKWTNIYDNESIILFSVTPPTV</sequence>
<dbReference type="CDD" id="cd02209">
    <property type="entry name" value="cupin_XRE_C"/>
    <property type="match status" value="1"/>
</dbReference>
<dbReference type="InterPro" id="IPR011051">
    <property type="entry name" value="RmlC_Cupin_sf"/>
</dbReference>
<evidence type="ECO:0000259" key="2">
    <source>
        <dbReference type="PROSITE" id="PS50943"/>
    </source>
</evidence>
<dbReference type="PROSITE" id="PS50943">
    <property type="entry name" value="HTH_CROC1"/>
    <property type="match status" value="1"/>
</dbReference>
<dbReference type="AlphaFoldDB" id="A0A7G9GZG0"/>
<reference evidence="3 4" key="1">
    <citation type="submission" date="2020-08" db="EMBL/GenBank/DDBJ databases">
        <authorList>
            <person name="Liu C."/>
            <person name="Sun Q."/>
        </authorList>
    </citation>
    <scope>NUCLEOTIDE SEQUENCE [LARGE SCALE GENOMIC DNA]</scope>
    <source>
        <strain evidence="3 4">NSJ-57</strain>
    </source>
</reference>
<keyword evidence="4" id="KW-1185">Reference proteome</keyword>
<gene>
    <name evidence="3" type="ORF">H9Q81_02770</name>
</gene>
<dbReference type="Gene3D" id="2.60.120.10">
    <property type="entry name" value="Jelly Rolls"/>
    <property type="match status" value="1"/>
</dbReference>
<dbReference type="GO" id="GO:0005829">
    <property type="term" value="C:cytosol"/>
    <property type="evidence" value="ECO:0007669"/>
    <property type="project" value="TreeGrafter"/>
</dbReference>
<dbReference type="InterPro" id="IPR013096">
    <property type="entry name" value="Cupin_2"/>
</dbReference>
<accession>A0A7G9GZG0</accession>
<dbReference type="PANTHER" id="PTHR46797:SF19">
    <property type="entry name" value="BLL2473 PROTEIN"/>
    <property type="match status" value="1"/>
</dbReference>
<protein>
    <submittedName>
        <fullName evidence="3">Cupin domain-containing protein</fullName>
    </submittedName>
</protein>
<dbReference type="InterPro" id="IPR001387">
    <property type="entry name" value="Cro/C1-type_HTH"/>
</dbReference>
<dbReference type="SUPFAM" id="SSF51182">
    <property type="entry name" value="RmlC-like cupins"/>
    <property type="match status" value="1"/>
</dbReference>
<dbReference type="GO" id="GO:0003677">
    <property type="term" value="F:DNA binding"/>
    <property type="evidence" value="ECO:0007669"/>
    <property type="project" value="UniProtKB-KW"/>
</dbReference>
<dbReference type="SMART" id="SM00530">
    <property type="entry name" value="HTH_XRE"/>
    <property type="match status" value="1"/>
</dbReference>
<dbReference type="Pfam" id="PF01381">
    <property type="entry name" value="HTH_3"/>
    <property type="match status" value="1"/>
</dbReference>
<dbReference type="SUPFAM" id="SSF47413">
    <property type="entry name" value="lambda repressor-like DNA-binding domains"/>
    <property type="match status" value="1"/>
</dbReference>
<dbReference type="GO" id="GO:0003700">
    <property type="term" value="F:DNA-binding transcription factor activity"/>
    <property type="evidence" value="ECO:0007669"/>
    <property type="project" value="TreeGrafter"/>
</dbReference>
<dbReference type="Pfam" id="PF07883">
    <property type="entry name" value="Cupin_2"/>
    <property type="match status" value="1"/>
</dbReference>
<evidence type="ECO:0000256" key="1">
    <source>
        <dbReference type="ARBA" id="ARBA00023125"/>
    </source>
</evidence>
<dbReference type="EMBL" id="CP060637">
    <property type="protein sequence ID" value="QNM16192.1"/>
    <property type="molecule type" value="Genomic_DNA"/>
</dbReference>
<keyword evidence="1" id="KW-0238">DNA-binding</keyword>
<dbReference type="KEGG" id="fho:H9Q81_02770"/>
<dbReference type="InterPro" id="IPR050807">
    <property type="entry name" value="TransReg_Diox_bact_type"/>
</dbReference>